<evidence type="ECO:0000313" key="3">
    <source>
        <dbReference type="Proteomes" id="UP001172159"/>
    </source>
</evidence>
<sequence>MVGVSHCGLASRPGGHTGGWWSPAGGQERYQHSYSIFDLKHQQQQQQQHQQQQQQQHKEDEGITIYRVETPLSRAVRALPLLLISVFAYQVWCLQDAVPVAKDWLRIGRVVFEEHGKDDVEIVRIFFGWRWLDELLALANVFFLPAVYNLRPPAQEQLVSFLAESGVVLFIMWYESVKNWQRNQGGWFFSVVPVLFTLAGQVVGLGVALPVYLFLSYVFSGTPREFMRVGKDDMMAIILAITLGHYVPAAGMFFDSMERRQGWLFIWQLYPLWVAITFHSLSAVLPRLLGGREEDEAVGTSSTSLDLRVSVGLVAAAGCLVREWQVVSSQRGIADVFWPNMLPGELLPDFAAFCAELLKWDQFFVFGSVLLWLAHSLGDMQEYGMVCFNRGWVTVGVLTGSVIGGPGLAAALLWLAKEEALLGQ</sequence>
<feature type="transmembrane region" description="Helical" evidence="1">
    <location>
        <begin position="234"/>
        <end position="254"/>
    </location>
</feature>
<feature type="transmembrane region" description="Helical" evidence="1">
    <location>
        <begin position="186"/>
        <end position="214"/>
    </location>
</feature>
<dbReference type="EMBL" id="JAUKTV010000026">
    <property type="protein sequence ID" value="KAK0702472.1"/>
    <property type="molecule type" value="Genomic_DNA"/>
</dbReference>
<gene>
    <name evidence="2" type="ORF">B0T21DRAFT_112997</name>
</gene>
<feature type="transmembrane region" description="Helical" evidence="1">
    <location>
        <begin position="392"/>
        <end position="416"/>
    </location>
</feature>
<name>A0AA40DIY9_9PEZI</name>
<keyword evidence="1" id="KW-0812">Transmembrane</keyword>
<feature type="transmembrane region" description="Helical" evidence="1">
    <location>
        <begin position="157"/>
        <end position="174"/>
    </location>
</feature>
<keyword evidence="1" id="KW-1133">Transmembrane helix</keyword>
<keyword evidence="1" id="KW-0472">Membrane</keyword>
<dbReference type="Proteomes" id="UP001172159">
    <property type="component" value="Unassembled WGS sequence"/>
</dbReference>
<organism evidence="2 3">
    <name type="scientific">Apiosordaria backusii</name>
    <dbReference type="NCBI Taxonomy" id="314023"/>
    <lineage>
        <taxon>Eukaryota</taxon>
        <taxon>Fungi</taxon>
        <taxon>Dikarya</taxon>
        <taxon>Ascomycota</taxon>
        <taxon>Pezizomycotina</taxon>
        <taxon>Sordariomycetes</taxon>
        <taxon>Sordariomycetidae</taxon>
        <taxon>Sordariales</taxon>
        <taxon>Lasiosphaeriaceae</taxon>
        <taxon>Apiosordaria</taxon>
    </lineage>
</organism>
<dbReference type="AlphaFoldDB" id="A0AA40DIY9"/>
<evidence type="ECO:0000256" key="1">
    <source>
        <dbReference type="SAM" id="Phobius"/>
    </source>
</evidence>
<reference evidence="2" key="1">
    <citation type="submission" date="2023-06" db="EMBL/GenBank/DDBJ databases">
        <title>Genome-scale phylogeny and comparative genomics of the fungal order Sordariales.</title>
        <authorList>
            <consortium name="Lawrence Berkeley National Laboratory"/>
            <person name="Hensen N."/>
            <person name="Bonometti L."/>
            <person name="Westerberg I."/>
            <person name="Brannstrom I.O."/>
            <person name="Guillou S."/>
            <person name="Cros-Aarteil S."/>
            <person name="Calhoun S."/>
            <person name="Haridas S."/>
            <person name="Kuo A."/>
            <person name="Mondo S."/>
            <person name="Pangilinan J."/>
            <person name="Riley R."/>
            <person name="Labutti K."/>
            <person name="Andreopoulos B."/>
            <person name="Lipzen A."/>
            <person name="Chen C."/>
            <person name="Yanf M."/>
            <person name="Daum C."/>
            <person name="Ng V."/>
            <person name="Clum A."/>
            <person name="Steindorff A."/>
            <person name="Ohm R."/>
            <person name="Martin F."/>
            <person name="Silar P."/>
            <person name="Natvig D."/>
            <person name="Lalanne C."/>
            <person name="Gautier V."/>
            <person name="Ament-Velasquez S.L."/>
            <person name="Kruys A."/>
            <person name="Hutchinson M.I."/>
            <person name="Powell A.J."/>
            <person name="Barry K."/>
            <person name="Miller A.N."/>
            <person name="Grigoriev I.V."/>
            <person name="Debuchy R."/>
            <person name="Gladieux P."/>
            <person name="Thoren M.H."/>
            <person name="Johannesson H."/>
        </authorList>
    </citation>
    <scope>NUCLEOTIDE SEQUENCE</scope>
    <source>
        <strain evidence="2">CBS 540.89</strain>
    </source>
</reference>
<feature type="transmembrane region" description="Helical" evidence="1">
    <location>
        <begin position="266"/>
        <end position="285"/>
    </location>
</feature>
<keyword evidence="3" id="KW-1185">Reference proteome</keyword>
<proteinExistence type="predicted"/>
<protein>
    <submittedName>
        <fullName evidence="2">Uncharacterized protein</fullName>
    </submittedName>
</protein>
<evidence type="ECO:0000313" key="2">
    <source>
        <dbReference type="EMBL" id="KAK0702472.1"/>
    </source>
</evidence>
<accession>A0AA40DIY9</accession>
<comment type="caution">
    <text evidence="2">The sequence shown here is derived from an EMBL/GenBank/DDBJ whole genome shotgun (WGS) entry which is preliminary data.</text>
</comment>